<gene>
    <name evidence="1" type="ORF">ASZ90_016311</name>
</gene>
<accession>A0A0W8EZS9</accession>
<name>A0A0W8EZS9_9ZZZZ</name>
<comment type="caution">
    <text evidence="1">The sequence shown here is derived from an EMBL/GenBank/DDBJ whole genome shotgun (WGS) entry which is preliminary data.</text>
</comment>
<sequence length="48" mass="5337">MFQPHRYQTSFLVNGYDVSPEQNESGMKTILMDFAPGPMHEHAGGIVA</sequence>
<evidence type="ECO:0000313" key="1">
    <source>
        <dbReference type="EMBL" id="KUG14061.1"/>
    </source>
</evidence>
<dbReference type="EMBL" id="LNQE01001707">
    <property type="protein sequence ID" value="KUG14061.1"/>
    <property type="molecule type" value="Genomic_DNA"/>
</dbReference>
<organism evidence="1">
    <name type="scientific">hydrocarbon metagenome</name>
    <dbReference type="NCBI Taxonomy" id="938273"/>
    <lineage>
        <taxon>unclassified sequences</taxon>
        <taxon>metagenomes</taxon>
        <taxon>ecological metagenomes</taxon>
    </lineage>
</organism>
<reference evidence="1" key="1">
    <citation type="journal article" date="2015" name="Proc. Natl. Acad. Sci. U.S.A.">
        <title>Networks of energetic and metabolic interactions define dynamics in microbial communities.</title>
        <authorList>
            <person name="Embree M."/>
            <person name="Liu J.K."/>
            <person name="Al-Bassam M.M."/>
            <person name="Zengler K."/>
        </authorList>
    </citation>
    <scope>NUCLEOTIDE SEQUENCE</scope>
</reference>
<dbReference type="AlphaFoldDB" id="A0A0W8EZS9"/>
<proteinExistence type="predicted"/>
<protein>
    <submittedName>
        <fullName evidence="1">Uncharacterized protein</fullName>
    </submittedName>
</protein>